<dbReference type="GO" id="GO:0000064">
    <property type="term" value="F:L-ornithine transmembrane transporter activity"/>
    <property type="evidence" value="ECO:0007669"/>
    <property type="project" value="TreeGrafter"/>
</dbReference>
<comment type="similarity">
    <text evidence="2">Belongs to the mitochondrial carrier (TC 2.A.29) family.</text>
</comment>
<gene>
    <name evidence="10" type="ORF">BDP27DRAFT_1383467</name>
</gene>
<evidence type="ECO:0000256" key="3">
    <source>
        <dbReference type="ARBA" id="ARBA00022448"/>
    </source>
</evidence>
<evidence type="ECO:0008006" key="12">
    <source>
        <dbReference type="Google" id="ProtNLM"/>
    </source>
</evidence>
<keyword evidence="3" id="KW-0813">Transport</keyword>
<sequence>MTTSLVANARDGAETQENKESQANLKAALARTATRSIALYFSRPVRLFRPSKVSGWQSLRSLASKEGSALTPGFVRSLVKDQGLLVIPRHFIPPMLVNALLGTVLWATYTESSSLIEPYLNQHPTMTAALSGGIAGGCQAIVAAPAENVRLLLEGGSGYHSWSHAWRAVFKGTETELRSSSRERAIEEARQVRSWMKDVGEMAGRGWNGWGWGCAKDITGFAIFFSIFEVTRRVALQARERATNFIRAQFSTDESVLRHSPKIFHGMILVSGGVLAGLAYELAGRPWDHARRIVHIHNLQTPAAAYSPWVSIARKSREDGLHAFFRSPLPRIVESEQLTIALRTLGRVGPWGVGFLVWEAFGPGLQN</sequence>
<evidence type="ECO:0000256" key="2">
    <source>
        <dbReference type="ARBA" id="ARBA00006375"/>
    </source>
</evidence>
<keyword evidence="7" id="KW-0496">Mitochondrion</keyword>
<keyword evidence="8" id="KW-0472">Membrane</keyword>
<keyword evidence="11" id="KW-1185">Reference proteome</keyword>
<dbReference type="PANTHER" id="PTHR45624:SF52">
    <property type="entry name" value="MITOCHONDRIAL CARRIER"/>
    <property type="match status" value="1"/>
</dbReference>
<feature type="region of interest" description="Disordered" evidence="9">
    <location>
        <begin position="1"/>
        <end position="20"/>
    </location>
</feature>
<evidence type="ECO:0000256" key="7">
    <source>
        <dbReference type="ARBA" id="ARBA00023128"/>
    </source>
</evidence>
<keyword evidence="5" id="KW-0677">Repeat</keyword>
<keyword evidence="4" id="KW-0812">Transmembrane</keyword>
<evidence type="ECO:0000256" key="5">
    <source>
        <dbReference type="ARBA" id="ARBA00022737"/>
    </source>
</evidence>
<dbReference type="PANTHER" id="PTHR45624">
    <property type="entry name" value="MITOCHONDRIAL BASIC AMINO ACIDS TRANSPORTER-RELATED"/>
    <property type="match status" value="1"/>
</dbReference>
<dbReference type="AlphaFoldDB" id="A0A9P5PT06"/>
<dbReference type="InterPro" id="IPR023395">
    <property type="entry name" value="MCP_dom_sf"/>
</dbReference>
<dbReference type="Proteomes" id="UP000772434">
    <property type="component" value="Unassembled WGS sequence"/>
</dbReference>
<dbReference type="Gene3D" id="1.50.40.10">
    <property type="entry name" value="Mitochondrial carrier domain"/>
    <property type="match status" value="1"/>
</dbReference>
<name>A0A9P5PT06_9AGAR</name>
<proteinExistence type="inferred from homology"/>
<comment type="caution">
    <text evidence="10">The sequence shown here is derived from an EMBL/GenBank/DDBJ whole genome shotgun (WGS) entry which is preliminary data.</text>
</comment>
<reference evidence="10" key="1">
    <citation type="submission" date="2020-11" db="EMBL/GenBank/DDBJ databases">
        <authorList>
            <consortium name="DOE Joint Genome Institute"/>
            <person name="Ahrendt S."/>
            <person name="Riley R."/>
            <person name="Andreopoulos W."/>
            <person name="Labutti K."/>
            <person name="Pangilinan J."/>
            <person name="Ruiz-Duenas F.J."/>
            <person name="Barrasa J.M."/>
            <person name="Sanchez-Garcia M."/>
            <person name="Camarero S."/>
            <person name="Miyauchi S."/>
            <person name="Serrano A."/>
            <person name="Linde D."/>
            <person name="Babiker R."/>
            <person name="Drula E."/>
            <person name="Ayuso-Fernandez I."/>
            <person name="Pacheco R."/>
            <person name="Padilla G."/>
            <person name="Ferreira P."/>
            <person name="Barriuso J."/>
            <person name="Kellner H."/>
            <person name="Castanera R."/>
            <person name="Alfaro M."/>
            <person name="Ramirez L."/>
            <person name="Pisabarro A.G."/>
            <person name="Kuo A."/>
            <person name="Tritt A."/>
            <person name="Lipzen A."/>
            <person name="He G."/>
            <person name="Yan M."/>
            <person name="Ng V."/>
            <person name="Cullen D."/>
            <person name="Martin F."/>
            <person name="Rosso M.-N."/>
            <person name="Henrissat B."/>
            <person name="Hibbett D."/>
            <person name="Martinez A.T."/>
            <person name="Grigoriev I.V."/>
        </authorList>
    </citation>
    <scope>NUCLEOTIDE SEQUENCE</scope>
    <source>
        <strain evidence="10">AH 40177</strain>
    </source>
</reference>
<dbReference type="InterPro" id="IPR050567">
    <property type="entry name" value="Mitochondrial_Carrier"/>
</dbReference>
<evidence type="ECO:0000256" key="1">
    <source>
        <dbReference type="ARBA" id="ARBA00004225"/>
    </source>
</evidence>
<evidence type="ECO:0000256" key="8">
    <source>
        <dbReference type="ARBA" id="ARBA00023136"/>
    </source>
</evidence>
<dbReference type="GO" id="GO:0031966">
    <property type="term" value="C:mitochondrial membrane"/>
    <property type="evidence" value="ECO:0007669"/>
    <property type="project" value="UniProtKB-SubCell"/>
</dbReference>
<comment type="subcellular location">
    <subcellularLocation>
        <location evidence="1">Mitochondrion membrane</location>
        <topology evidence="1">Multi-pass membrane protein</topology>
    </subcellularLocation>
</comment>
<dbReference type="EMBL" id="JADNRY010000058">
    <property type="protein sequence ID" value="KAF9068647.1"/>
    <property type="molecule type" value="Genomic_DNA"/>
</dbReference>
<evidence type="ECO:0000313" key="10">
    <source>
        <dbReference type="EMBL" id="KAF9068647.1"/>
    </source>
</evidence>
<dbReference type="SUPFAM" id="SSF103506">
    <property type="entry name" value="Mitochondrial carrier"/>
    <property type="match status" value="1"/>
</dbReference>
<evidence type="ECO:0000256" key="6">
    <source>
        <dbReference type="ARBA" id="ARBA00022989"/>
    </source>
</evidence>
<evidence type="ECO:0000256" key="4">
    <source>
        <dbReference type="ARBA" id="ARBA00022692"/>
    </source>
</evidence>
<accession>A0A9P5PT06</accession>
<dbReference type="OrthoDB" id="3364892at2759"/>
<feature type="compositionally biased region" description="Basic and acidic residues" evidence="9">
    <location>
        <begin position="11"/>
        <end position="20"/>
    </location>
</feature>
<evidence type="ECO:0000313" key="11">
    <source>
        <dbReference type="Proteomes" id="UP000772434"/>
    </source>
</evidence>
<dbReference type="GO" id="GO:1990575">
    <property type="term" value="P:mitochondrial L-ornithine transmembrane transport"/>
    <property type="evidence" value="ECO:0007669"/>
    <property type="project" value="TreeGrafter"/>
</dbReference>
<evidence type="ECO:0000256" key="9">
    <source>
        <dbReference type="SAM" id="MobiDB-lite"/>
    </source>
</evidence>
<protein>
    <recommendedName>
        <fullName evidence="12">Mitochondrial carrier</fullName>
    </recommendedName>
</protein>
<organism evidence="10 11">
    <name type="scientific">Rhodocollybia butyracea</name>
    <dbReference type="NCBI Taxonomy" id="206335"/>
    <lineage>
        <taxon>Eukaryota</taxon>
        <taxon>Fungi</taxon>
        <taxon>Dikarya</taxon>
        <taxon>Basidiomycota</taxon>
        <taxon>Agaricomycotina</taxon>
        <taxon>Agaricomycetes</taxon>
        <taxon>Agaricomycetidae</taxon>
        <taxon>Agaricales</taxon>
        <taxon>Marasmiineae</taxon>
        <taxon>Omphalotaceae</taxon>
        <taxon>Rhodocollybia</taxon>
    </lineage>
</organism>
<keyword evidence="6" id="KW-1133">Transmembrane helix</keyword>